<dbReference type="GO" id="GO:0004860">
    <property type="term" value="F:protein kinase inhibitor activity"/>
    <property type="evidence" value="ECO:0007669"/>
    <property type="project" value="TreeGrafter"/>
</dbReference>
<evidence type="ECO:0000256" key="1">
    <source>
        <dbReference type="SAM" id="MobiDB-lite"/>
    </source>
</evidence>
<feature type="compositionally biased region" description="Basic and acidic residues" evidence="1">
    <location>
        <begin position="114"/>
        <end position="126"/>
    </location>
</feature>
<dbReference type="AlphaFoldDB" id="A0A1X2GQS3"/>
<dbReference type="PANTHER" id="PTHR13507">
    <property type="entry name" value="PRKR-INTERACTING PROTEIN 1"/>
    <property type="match status" value="1"/>
</dbReference>
<feature type="compositionally biased region" description="Basic and acidic residues" evidence="1">
    <location>
        <begin position="55"/>
        <end position="66"/>
    </location>
</feature>
<feature type="region of interest" description="Disordered" evidence="1">
    <location>
        <begin position="114"/>
        <end position="156"/>
    </location>
</feature>
<evidence type="ECO:0000313" key="3">
    <source>
        <dbReference type="Proteomes" id="UP000242146"/>
    </source>
</evidence>
<organism evidence="2 3">
    <name type="scientific">Hesseltinella vesiculosa</name>
    <dbReference type="NCBI Taxonomy" id="101127"/>
    <lineage>
        <taxon>Eukaryota</taxon>
        <taxon>Fungi</taxon>
        <taxon>Fungi incertae sedis</taxon>
        <taxon>Mucoromycota</taxon>
        <taxon>Mucoromycotina</taxon>
        <taxon>Mucoromycetes</taxon>
        <taxon>Mucorales</taxon>
        <taxon>Cunninghamellaceae</taxon>
        <taxon>Hesseltinella</taxon>
    </lineage>
</organism>
<reference evidence="2 3" key="1">
    <citation type="submission" date="2016-07" db="EMBL/GenBank/DDBJ databases">
        <title>Pervasive Adenine N6-methylation of Active Genes in Fungi.</title>
        <authorList>
            <consortium name="DOE Joint Genome Institute"/>
            <person name="Mondo S.J."/>
            <person name="Dannebaum R.O."/>
            <person name="Kuo R.C."/>
            <person name="Labutti K."/>
            <person name="Haridas S."/>
            <person name="Kuo A."/>
            <person name="Salamov A."/>
            <person name="Ahrendt S.R."/>
            <person name="Lipzen A."/>
            <person name="Sullivan W."/>
            <person name="Andreopoulos W.B."/>
            <person name="Clum A."/>
            <person name="Lindquist E."/>
            <person name="Daum C."/>
            <person name="Ramamoorthy G.K."/>
            <person name="Gryganskyi A."/>
            <person name="Culley D."/>
            <person name="Magnuson J.K."/>
            <person name="James T.Y."/>
            <person name="O'Malley M.A."/>
            <person name="Stajich J.E."/>
            <person name="Spatafora J.W."/>
            <person name="Visel A."/>
            <person name="Grigoriev I.V."/>
        </authorList>
    </citation>
    <scope>NUCLEOTIDE SEQUENCE [LARGE SCALE GENOMIC DNA]</scope>
    <source>
        <strain evidence="2 3">NRRL 3301</strain>
    </source>
</reference>
<comment type="caution">
    <text evidence="2">The sequence shown here is derived from an EMBL/GenBank/DDBJ whole genome shotgun (WGS) entry which is preliminary data.</text>
</comment>
<keyword evidence="3" id="KW-1185">Reference proteome</keyword>
<feature type="compositionally biased region" description="Basic and acidic residues" evidence="1">
    <location>
        <begin position="1"/>
        <end position="17"/>
    </location>
</feature>
<dbReference type="Proteomes" id="UP000242146">
    <property type="component" value="Unassembled WGS sequence"/>
</dbReference>
<protein>
    <submittedName>
        <fullName evidence="2">DUF1168-domain-containing protein</fullName>
    </submittedName>
</protein>
<feature type="compositionally biased region" description="Basic and acidic residues" evidence="1">
    <location>
        <begin position="145"/>
        <end position="156"/>
    </location>
</feature>
<dbReference type="GO" id="GO:0005730">
    <property type="term" value="C:nucleolus"/>
    <property type="evidence" value="ECO:0007669"/>
    <property type="project" value="TreeGrafter"/>
</dbReference>
<dbReference type="GO" id="GO:0003725">
    <property type="term" value="F:double-stranded RNA binding"/>
    <property type="evidence" value="ECO:0007669"/>
    <property type="project" value="InterPro"/>
</dbReference>
<dbReference type="GO" id="GO:0019901">
    <property type="term" value="F:protein kinase binding"/>
    <property type="evidence" value="ECO:0007669"/>
    <property type="project" value="TreeGrafter"/>
</dbReference>
<dbReference type="PANTHER" id="PTHR13507:SF0">
    <property type="entry name" value="PRKR-INTERACTING PROTEIN 1"/>
    <property type="match status" value="1"/>
</dbReference>
<sequence>MSENEKTKENTDEKPKEWVPPSVRHNMTETEKRQRQLDRMFENIDKPVVIPDRPTGPKEHKSKDFVRNVSGSSAGAGSGDFHVYRAIRRREYARLNSMAAAEYNEKLDQQYEEKIERMKQKDDDKTAKKRARRQKRKQSKQQNEPAKKAKTEVNPT</sequence>
<feature type="compositionally biased region" description="Basic residues" evidence="1">
    <location>
        <begin position="127"/>
        <end position="139"/>
    </location>
</feature>
<dbReference type="InterPro" id="IPR009548">
    <property type="entry name" value="Prkrip1"/>
</dbReference>
<gene>
    <name evidence="2" type="ORF">DM01DRAFT_1332884</name>
</gene>
<feature type="compositionally biased region" description="Basic and acidic residues" evidence="1">
    <location>
        <begin position="26"/>
        <end position="45"/>
    </location>
</feature>
<dbReference type="STRING" id="101127.A0A1X2GQS3"/>
<feature type="region of interest" description="Disordered" evidence="1">
    <location>
        <begin position="1"/>
        <end position="79"/>
    </location>
</feature>
<dbReference type="OrthoDB" id="10067079at2759"/>
<name>A0A1X2GQS3_9FUNG</name>
<dbReference type="Pfam" id="PF06658">
    <property type="entry name" value="DUF1168"/>
    <property type="match status" value="1"/>
</dbReference>
<evidence type="ECO:0000313" key="2">
    <source>
        <dbReference type="EMBL" id="ORX59408.1"/>
    </source>
</evidence>
<proteinExistence type="predicted"/>
<accession>A0A1X2GQS3</accession>
<dbReference type="EMBL" id="MCGT01000005">
    <property type="protein sequence ID" value="ORX59408.1"/>
    <property type="molecule type" value="Genomic_DNA"/>
</dbReference>